<keyword evidence="4" id="KW-0378">Hydrolase</keyword>
<organism evidence="12">
    <name type="scientific">Schizophyllum commune (strain H4-8 / FGSC 9210)</name>
    <name type="common">Split gill fungus</name>
    <dbReference type="NCBI Taxonomy" id="578458"/>
    <lineage>
        <taxon>Eukaryota</taxon>
        <taxon>Fungi</taxon>
        <taxon>Dikarya</taxon>
        <taxon>Basidiomycota</taxon>
        <taxon>Agaricomycotina</taxon>
        <taxon>Agaricomycetes</taxon>
        <taxon>Agaricomycetidae</taxon>
        <taxon>Agaricales</taxon>
        <taxon>Schizophyllaceae</taxon>
        <taxon>Schizophyllum</taxon>
    </lineage>
</organism>
<evidence type="ECO:0000259" key="10">
    <source>
        <dbReference type="SMART" id="SM00474"/>
    </source>
</evidence>
<evidence type="ECO:0000256" key="4">
    <source>
        <dbReference type="ARBA" id="ARBA00022801"/>
    </source>
</evidence>
<evidence type="ECO:0000256" key="2">
    <source>
        <dbReference type="ARBA" id="ARBA00022722"/>
    </source>
</evidence>
<dbReference type="InParanoid" id="D8QK70"/>
<feature type="domain" description="3'-5' exonuclease" evidence="10">
    <location>
        <begin position="24"/>
        <end position="222"/>
    </location>
</feature>
<evidence type="ECO:0000256" key="1">
    <source>
        <dbReference type="ARBA" id="ARBA00004123"/>
    </source>
</evidence>
<dbReference type="GO" id="GO:0046872">
    <property type="term" value="F:metal ion binding"/>
    <property type="evidence" value="ECO:0007669"/>
    <property type="project" value="UniProtKB-KW"/>
</dbReference>
<protein>
    <recommendedName>
        <fullName evidence="8">3'-5' exonuclease</fullName>
    </recommendedName>
    <alternativeName>
        <fullName evidence="9">Werner Syndrome-like exonuclease</fullName>
    </alternativeName>
</protein>
<accession>D8QK70</accession>
<keyword evidence="3" id="KW-0479">Metal-binding</keyword>
<evidence type="ECO:0000256" key="3">
    <source>
        <dbReference type="ARBA" id="ARBA00022723"/>
    </source>
</evidence>
<evidence type="ECO:0000256" key="6">
    <source>
        <dbReference type="ARBA" id="ARBA00022842"/>
    </source>
</evidence>
<comment type="subcellular location">
    <subcellularLocation>
        <location evidence="1">Nucleus</location>
    </subcellularLocation>
</comment>
<dbReference type="InterPro" id="IPR002562">
    <property type="entry name" value="3'-5'_exonuclease_dom"/>
</dbReference>
<keyword evidence="6" id="KW-0460">Magnesium</keyword>
<dbReference type="EMBL" id="GL377315">
    <property type="protein sequence ID" value="EFI91840.1"/>
    <property type="molecule type" value="Genomic_DNA"/>
</dbReference>
<dbReference type="SUPFAM" id="SSF53098">
    <property type="entry name" value="Ribonuclease H-like"/>
    <property type="match status" value="1"/>
</dbReference>
<reference evidence="11 12" key="1">
    <citation type="journal article" date="2010" name="Nat. Biotechnol.">
        <title>Genome sequence of the model mushroom Schizophyllum commune.</title>
        <authorList>
            <person name="Ohm R.A."/>
            <person name="de Jong J.F."/>
            <person name="Lugones L.G."/>
            <person name="Aerts A."/>
            <person name="Kothe E."/>
            <person name="Stajich J.E."/>
            <person name="de Vries R.P."/>
            <person name="Record E."/>
            <person name="Levasseur A."/>
            <person name="Baker S.E."/>
            <person name="Bartholomew K.A."/>
            <person name="Coutinho P.M."/>
            <person name="Erdmann S."/>
            <person name="Fowler T.J."/>
            <person name="Gathman A.C."/>
            <person name="Lombard V."/>
            <person name="Henrissat B."/>
            <person name="Knabe N."/>
            <person name="Kuees U."/>
            <person name="Lilly W.W."/>
            <person name="Lindquist E."/>
            <person name="Lucas S."/>
            <person name="Magnuson J.K."/>
            <person name="Piumi F."/>
            <person name="Raudaskoski M."/>
            <person name="Salamov A."/>
            <person name="Schmutz J."/>
            <person name="Schwarze F.W.M.R."/>
            <person name="vanKuyk P.A."/>
            <person name="Horton J.S."/>
            <person name="Grigoriev I.V."/>
            <person name="Woesten H.A.B."/>
        </authorList>
    </citation>
    <scope>NUCLEOTIDE SEQUENCE [LARGE SCALE GENOMIC DNA]</scope>
    <source>
        <strain evidence="12">H4-8 / FGSC 9210</strain>
    </source>
</reference>
<dbReference type="AlphaFoldDB" id="D8QK70"/>
<dbReference type="VEuPathDB" id="FungiDB:SCHCODRAFT_02673448"/>
<dbReference type="PANTHER" id="PTHR13620:SF109">
    <property type="entry name" value="3'-5' EXONUCLEASE"/>
    <property type="match status" value="1"/>
</dbReference>
<name>D8QK70_SCHCM</name>
<dbReference type="OrthoDB" id="3016676at2759"/>
<dbReference type="KEGG" id="scm:SCHCO_02673448"/>
<keyword evidence="7" id="KW-0539">Nucleus</keyword>
<dbReference type="STRING" id="578458.D8QK70"/>
<keyword evidence="2" id="KW-0540">Nuclease</keyword>
<dbReference type="SMART" id="SM00474">
    <property type="entry name" value="35EXOc"/>
    <property type="match status" value="1"/>
</dbReference>
<dbReference type="GO" id="GO:0003676">
    <property type="term" value="F:nucleic acid binding"/>
    <property type="evidence" value="ECO:0007669"/>
    <property type="project" value="InterPro"/>
</dbReference>
<evidence type="ECO:0000256" key="5">
    <source>
        <dbReference type="ARBA" id="ARBA00022839"/>
    </source>
</evidence>
<dbReference type="InterPro" id="IPR051132">
    <property type="entry name" value="3-5_Exonuclease_domain"/>
</dbReference>
<evidence type="ECO:0000256" key="7">
    <source>
        <dbReference type="ARBA" id="ARBA00023242"/>
    </source>
</evidence>
<dbReference type="InterPro" id="IPR036397">
    <property type="entry name" value="RNaseH_sf"/>
</dbReference>
<dbReference type="InterPro" id="IPR012337">
    <property type="entry name" value="RNaseH-like_sf"/>
</dbReference>
<sequence>MSFPLSYARSRVFNPATLPASVRRFYAQDMAHTDALLAAHFPSTGPGSHFRVLAFDVEYTGRKHSDVAIRPMSIPLPRTQDHFIRLLTIARDGVVIAFDLLVLAGVPARLIEMLRDPNIIKVGVELKGDSILLLRHFAVPVHNGWEISQLWKSMHPSIEVAPLTTHISLDDMARIVLGVKVDKLQQTSDWSAPALSVEQIEYSYLDAYILVPIMHVVLHEYEMGVWPHFTASSFSFNADFVVDGAIVPPGPQTLGSDIRVWGVGDVVPSGGGDWTPRHAVLDRYNASIYTSLLLFLL</sequence>
<evidence type="ECO:0000256" key="8">
    <source>
        <dbReference type="ARBA" id="ARBA00040531"/>
    </source>
</evidence>
<dbReference type="Gene3D" id="3.30.420.10">
    <property type="entry name" value="Ribonuclease H-like superfamily/Ribonuclease H"/>
    <property type="match status" value="1"/>
</dbReference>
<evidence type="ECO:0000313" key="11">
    <source>
        <dbReference type="EMBL" id="EFI91840.1"/>
    </source>
</evidence>
<dbReference type="GeneID" id="9596604"/>
<gene>
    <name evidence="11" type="ORF">SCHCODRAFT_238450</name>
</gene>
<dbReference type="GO" id="GO:0006139">
    <property type="term" value="P:nucleobase-containing compound metabolic process"/>
    <property type="evidence" value="ECO:0007669"/>
    <property type="project" value="InterPro"/>
</dbReference>
<evidence type="ECO:0000313" key="12">
    <source>
        <dbReference type="Proteomes" id="UP000007431"/>
    </source>
</evidence>
<evidence type="ECO:0000256" key="9">
    <source>
        <dbReference type="ARBA" id="ARBA00042761"/>
    </source>
</evidence>
<dbReference type="GO" id="GO:0008408">
    <property type="term" value="F:3'-5' exonuclease activity"/>
    <property type="evidence" value="ECO:0007669"/>
    <property type="project" value="InterPro"/>
</dbReference>
<dbReference type="GO" id="GO:0005634">
    <property type="term" value="C:nucleus"/>
    <property type="evidence" value="ECO:0007669"/>
    <property type="project" value="UniProtKB-SubCell"/>
</dbReference>
<dbReference type="Pfam" id="PF01612">
    <property type="entry name" value="DNA_pol_A_exo1"/>
    <property type="match status" value="1"/>
</dbReference>
<keyword evidence="12" id="KW-1185">Reference proteome</keyword>
<dbReference type="RefSeq" id="XP_003026743.1">
    <property type="nucleotide sequence ID" value="XM_003026697.1"/>
</dbReference>
<dbReference type="HOGENOM" id="CLU_937370_0_0_1"/>
<dbReference type="Proteomes" id="UP000007431">
    <property type="component" value="Unassembled WGS sequence"/>
</dbReference>
<keyword evidence="5" id="KW-0269">Exonuclease</keyword>
<dbReference type="PANTHER" id="PTHR13620">
    <property type="entry name" value="3-5 EXONUCLEASE"/>
    <property type="match status" value="1"/>
</dbReference>
<proteinExistence type="predicted"/>